<dbReference type="Proteomes" id="UP000018291">
    <property type="component" value="Unassembled WGS sequence"/>
</dbReference>
<dbReference type="AlphaFoldDB" id="R4Z4S4"/>
<dbReference type="STRING" id="1229780.BN381_80258"/>
<evidence type="ECO:0000313" key="3">
    <source>
        <dbReference type="EMBL" id="CCM65728.1"/>
    </source>
</evidence>
<evidence type="ECO:0000256" key="1">
    <source>
        <dbReference type="SAM" id="MobiDB-lite"/>
    </source>
</evidence>
<evidence type="ECO:0008006" key="5">
    <source>
        <dbReference type="Google" id="ProtNLM"/>
    </source>
</evidence>
<accession>R4Z4S4</accession>
<dbReference type="PROSITE" id="PS51257">
    <property type="entry name" value="PROKAR_LIPOPROTEIN"/>
    <property type="match status" value="1"/>
</dbReference>
<proteinExistence type="predicted"/>
<feature type="region of interest" description="Disordered" evidence="1">
    <location>
        <begin position="22"/>
        <end position="64"/>
    </location>
</feature>
<evidence type="ECO:0000313" key="4">
    <source>
        <dbReference type="Proteomes" id="UP000018291"/>
    </source>
</evidence>
<dbReference type="RefSeq" id="WP_012230718.1">
    <property type="nucleotide sequence ID" value="NZ_HG422565.1"/>
</dbReference>
<feature type="chain" id="PRO_5038542017" description="Lipoprotein" evidence="2">
    <location>
        <begin position="22"/>
        <end position="220"/>
    </location>
</feature>
<organism evidence="3 4">
    <name type="scientific">Candidatus Neomicrothrix parvicella RN1</name>
    <dbReference type="NCBI Taxonomy" id="1229780"/>
    <lineage>
        <taxon>Bacteria</taxon>
        <taxon>Bacillati</taxon>
        <taxon>Actinomycetota</taxon>
        <taxon>Acidimicrobiia</taxon>
        <taxon>Acidimicrobiales</taxon>
        <taxon>Microthrixaceae</taxon>
        <taxon>Candidatus Neomicrothrix</taxon>
    </lineage>
</organism>
<protein>
    <recommendedName>
        <fullName evidence="5">Lipoprotein</fullName>
    </recommendedName>
</protein>
<feature type="compositionally biased region" description="Polar residues" evidence="1">
    <location>
        <begin position="28"/>
        <end position="42"/>
    </location>
</feature>
<gene>
    <name evidence="3" type="ORF">BN381_80258</name>
</gene>
<keyword evidence="2" id="KW-0732">Signal</keyword>
<name>R4Z4S4_9ACTN</name>
<dbReference type="EMBL" id="CANL01000078">
    <property type="protein sequence ID" value="CCM65728.1"/>
    <property type="molecule type" value="Genomic_DNA"/>
</dbReference>
<reference evidence="3 4" key="1">
    <citation type="journal article" date="2013" name="ISME J.">
        <title>Metabolic model for the filamentous 'Candidatus Microthrix parvicella' based on genomic and metagenomic analyses.</title>
        <authorList>
            <person name="Jon McIlroy S."/>
            <person name="Kristiansen R."/>
            <person name="Albertsen M."/>
            <person name="Michael Karst S."/>
            <person name="Rossetti S."/>
            <person name="Lund Nielsen J."/>
            <person name="Tandoi V."/>
            <person name="James Seviour R."/>
            <person name="Nielsen P.H."/>
        </authorList>
    </citation>
    <scope>NUCLEOTIDE SEQUENCE [LARGE SCALE GENOMIC DNA]</scope>
    <source>
        <strain evidence="3 4">RN1</strain>
    </source>
</reference>
<sequence>MRWSRGFVGVVILVSATGCSAGLGGGSQTADPESTKVQTTGPASEGAEVGTGDAGPANDALPSGTSLRFEAQPFALDDDGEYSATIVAPVGWDEGRFLGVAFEPPSDEDLGFFTKMSVETGCDGMCEPTDWEKRLNGPDGFLTLQTKDVDVVEQRSTKGSDGTVLITEDSFGTNVLVLRWDDSADHFFQCEADLDEDDANLAEAFTAACEASLPDWFPVG</sequence>
<evidence type="ECO:0000256" key="2">
    <source>
        <dbReference type="SAM" id="SignalP"/>
    </source>
</evidence>
<keyword evidence="4" id="KW-1185">Reference proteome</keyword>
<dbReference type="HOGENOM" id="CLU_1254053_0_0_11"/>
<comment type="caution">
    <text evidence="3">The sequence shown here is derived from an EMBL/GenBank/DDBJ whole genome shotgun (WGS) entry which is preliminary data.</text>
</comment>
<feature type="signal peptide" evidence="2">
    <location>
        <begin position="1"/>
        <end position="21"/>
    </location>
</feature>